<dbReference type="OrthoDB" id="389406at2"/>
<dbReference type="CDD" id="cd14332">
    <property type="entry name" value="UBA_RuvA_C"/>
    <property type="match status" value="1"/>
</dbReference>
<evidence type="ECO:0000313" key="2">
    <source>
        <dbReference type="Proteomes" id="UP000067476"/>
    </source>
</evidence>
<dbReference type="PATRIC" id="fig|216942.3.peg.509"/>
<reference evidence="1 2" key="1">
    <citation type="journal article" date="2015" name="Genome Announc.">
        <title>Complete Genome Sequence of Spiroplasma litorale TN-1T (DSM 21781), a Bacterium Isolated from a Green-Eyed Horsefly (Tabanus nigrovittatus).</title>
        <authorList>
            <person name="Lo W.S."/>
            <person name="Lai Y.C."/>
            <person name="Lien Y.W."/>
            <person name="Wang T.H."/>
            <person name="Kuo C.H."/>
        </authorList>
    </citation>
    <scope>NUCLEOTIDE SEQUENCE [LARGE SCALE GENOMIC DNA]</scope>
    <source>
        <strain evidence="1 2">TN-1</strain>
    </source>
</reference>
<organism evidence="1 2">
    <name type="scientific">Spiroplasma litorale</name>
    <dbReference type="NCBI Taxonomy" id="216942"/>
    <lineage>
        <taxon>Bacteria</taxon>
        <taxon>Bacillati</taxon>
        <taxon>Mycoplasmatota</taxon>
        <taxon>Mollicutes</taxon>
        <taxon>Entomoplasmatales</taxon>
        <taxon>Spiroplasmataceae</taxon>
        <taxon>Spiroplasma</taxon>
    </lineage>
</organism>
<protein>
    <submittedName>
        <fullName evidence="1">Holliday junction DNA helicase RuvA</fullName>
    </submittedName>
</protein>
<keyword evidence="1" id="KW-0067">ATP-binding</keyword>
<dbReference type="STRING" id="216942.SLITO_v1c05060"/>
<dbReference type="GO" id="GO:0006310">
    <property type="term" value="P:DNA recombination"/>
    <property type="evidence" value="ECO:0007669"/>
    <property type="project" value="InterPro"/>
</dbReference>
<dbReference type="GO" id="GO:0009378">
    <property type="term" value="F:four-way junction helicase activity"/>
    <property type="evidence" value="ECO:0007669"/>
    <property type="project" value="InterPro"/>
</dbReference>
<dbReference type="RefSeq" id="WP_075058247.1">
    <property type="nucleotide sequence ID" value="NZ_CP012357.1"/>
</dbReference>
<proteinExistence type="predicted"/>
<gene>
    <name evidence="1" type="primary">ruvA</name>
    <name evidence="1" type="ORF">SLITO_v1c05060</name>
</gene>
<accession>A0A0K1W230</accession>
<dbReference type="GO" id="GO:0005524">
    <property type="term" value="F:ATP binding"/>
    <property type="evidence" value="ECO:0007669"/>
    <property type="project" value="InterPro"/>
</dbReference>
<keyword evidence="1" id="KW-0347">Helicase</keyword>
<keyword evidence="1" id="KW-0547">Nucleotide-binding</keyword>
<keyword evidence="2" id="KW-1185">Reference proteome</keyword>
<dbReference type="GO" id="GO:0006281">
    <property type="term" value="P:DNA repair"/>
    <property type="evidence" value="ECO:0007669"/>
    <property type="project" value="InterPro"/>
</dbReference>
<sequence>MYFIGKIIKIINNEVILESNKFGFVGKLISVNKYKTNQEVKFWYLYYKNDYFIKFLFLDSYKIWNLAKTLISINNVGFKTLEKIILNMDYDEIIKSSIDYEIEFISQKTKISTKIVKSIVDSIRKEVIDINNTKKHLEIINSLYKLGYKFNDIYKAIKNIDFKLSEEEIIRKALININGK</sequence>
<dbReference type="InterPro" id="IPR010994">
    <property type="entry name" value="RuvA_2-like"/>
</dbReference>
<name>A0A0K1W230_9MOLU</name>
<dbReference type="Proteomes" id="UP000067476">
    <property type="component" value="Chromosome"/>
</dbReference>
<keyword evidence="1" id="KW-0378">Hydrolase</keyword>
<dbReference type="InterPro" id="IPR011114">
    <property type="entry name" value="RuvA_C"/>
</dbReference>
<evidence type="ECO:0000313" key="1">
    <source>
        <dbReference type="EMBL" id="AKX34157.1"/>
    </source>
</evidence>
<dbReference type="GO" id="GO:0009379">
    <property type="term" value="C:Holliday junction helicase complex"/>
    <property type="evidence" value="ECO:0007669"/>
    <property type="project" value="InterPro"/>
</dbReference>
<dbReference type="KEGG" id="sll:SLITO_v1c05060"/>
<dbReference type="SUPFAM" id="SSF47781">
    <property type="entry name" value="RuvA domain 2-like"/>
    <property type="match status" value="1"/>
</dbReference>
<dbReference type="AlphaFoldDB" id="A0A0K1W230"/>
<dbReference type="EMBL" id="CP012357">
    <property type="protein sequence ID" value="AKX34157.1"/>
    <property type="molecule type" value="Genomic_DNA"/>
</dbReference>